<evidence type="ECO:0000256" key="1">
    <source>
        <dbReference type="SAM" id="Phobius"/>
    </source>
</evidence>
<dbReference type="InterPro" id="IPR018905">
    <property type="entry name" value="A-galactase_NEW3"/>
</dbReference>
<feature type="transmembrane region" description="Helical" evidence="1">
    <location>
        <begin position="358"/>
        <end position="378"/>
    </location>
</feature>
<feature type="signal peptide" evidence="2">
    <location>
        <begin position="1"/>
        <end position="29"/>
    </location>
</feature>
<keyword evidence="1" id="KW-1133">Transmembrane helix</keyword>
<evidence type="ECO:0000259" key="3">
    <source>
        <dbReference type="Pfam" id="PF10633"/>
    </source>
</evidence>
<evidence type="ECO:0000313" key="5">
    <source>
        <dbReference type="Proteomes" id="UP001596108"/>
    </source>
</evidence>
<name>A0ABW0R3W4_9BACL</name>
<evidence type="ECO:0000313" key="4">
    <source>
        <dbReference type="EMBL" id="MFC5531663.1"/>
    </source>
</evidence>
<sequence>MNRFVRKLKGTFVLSLIAGLAFSTAPAMAAASTSLYTPYTYLSAAPGESLHYEIELINDSDSVQTADLTFDAGGKDWTYELTAGGHPVRQVAVKGKSSETVDLSLNVPYSVEKGDYPFKVNADAFGALNLKVNVSEGGSYKSELTTEQPNLQGHADSPFTYSLQLNNRTAGKQQYALSAESPAGWDARFTVNGENVTSVDIESNASKTITLNLTPADSAQANTYDVPVHAASGGTSADTTVQAVITGTYGVSLTTVGERLSADITAGKTRNLELVVKNTGTAELTDVSLTGEPPADWDLSFQPKTIKSLKPGEQTTVTANIVASKKALAGDYVVSLSAQSSAKTADAQIRMTVKTSVLWGWIGVLVILAVLGGVYGLFRKYGRR</sequence>
<dbReference type="RefSeq" id="WP_378113629.1">
    <property type="nucleotide sequence ID" value="NZ_JBHSNC010000056.1"/>
</dbReference>
<keyword evidence="1" id="KW-0812">Transmembrane</keyword>
<accession>A0ABW0R3W4</accession>
<dbReference type="PANTHER" id="PTHR39198">
    <property type="entry name" value="HYPOTHETICAL MEMBRANE PROTEIN, CONSERVED"/>
    <property type="match status" value="1"/>
</dbReference>
<dbReference type="Gene3D" id="2.60.40.10">
    <property type="entry name" value="Immunoglobulins"/>
    <property type="match status" value="1"/>
</dbReference>
<keyword evidence="5" id="KW-1185">Reference proteome</keyword>
<proteinExistence type="predicted"/>
<dbReference type="EMBL" id="JBHSNC010000056">
    <property type="protein sequence ID" value="MFC5531663.1"/>
    <property type="molecule type" value="Genomic_DNA"/>
</dbReference>
<dbReference type="PANTHER" id="PTHR39198:SF1">
    <property type="entry name" value="ALPHA-GALACTOSIDASE NEW3 DOMAIN-CONTAINING PROTEIN"/>
    <property type="match status" value="1"/>
</dbReference>
<organism evidence="4 5">
    <name type="scientific">Cohnella yongneupensis</name>
    <dbReference type="NCBI Taxonomy" id="425006"/>
    <lineage>
        <taxon>Bacteria</taxon>
        <taxon>Bacillati</taxon>
        <taxon>Bacillota</taxon>
        <taxon>Bacilli</taxon>
        <taxon>Bacillales</taxon>
        <taxon>Paenibacillaceae</taxon>
        <taxon>Cohnella</taxon>
    </lineage>
</organism>
<evidence type="ECO:0000256" key="2">
    <source>
        <dbReference type="SAM" id="SignalP"/>
    </source>
</evidence>
<gene>
    <name evidence="4" type="ORF">ACFPQ4_19790</name>
</gene>
<reference evidence="5" key="1">
    <citation type="journal article" date="2019" name="Int. J. Syst. Evol. Microbiol.">
        <title>The Global Catalogue of Microorganisms (GCM) 10K type strain sequencing project: providing services to taxonomists for standard genome sequencing and annotation.</title>
        <authorList>
            <consortium name="The Broad Institute Genomics Platform"/>
            <consortium name="The Broad Institute Genome Sequencing Center for Infectious Disease"/>
            <person name="Wu L."/>
            <person name="Ma J."/>
        </authorList>
    </citation>
    <scope>NUCLEOTIDE SEQUENCE [LARGE SCALE GENOMIC DNA]</scope>
    <source>
        <strain evidence="5">CGMCC 1.18578</strain>
    </source>
</reference>
<dbReference type="Proteomes" id="UP001596108">
    <property type="component" value="Unassembled WGS sequence"/>
</dbReference>
<dbReference type="Pfam" id="PF10633">
    <property type="entry name" value="NPCBM_assoc"/>
    <property type="match status" value="1"/>
</dbReference>
<feature type="chain" id="PRO_5045417697" evidence="2">
    <location>
        <begin position="30"/>
        <end position="384"/>
    </location>
</feature>
<dbReference type="InterPro" id="IPR013783">
    <property type="entry name" value="Ig-like_fold"/>
</dbReference>
<feature type="domain" description="Alpha-galactosidase NEW3" evidence="3">
    <location>
        <begin position="264"/>
        <end position="339"/>
    </location>
</feature>
<comment type="caution">
    <text evidence="4">The sequence shown here is derived from an EMBL/GenBank/DDBJ whole genome shotgun (WGS) entry which is preliminary data.</text>
</comment>
<keyword evidence="2" id="KW-0732">Signal</keyword>
<keyword evidence="1" id="KW-0472">Membrane</keyword>
<protein>
    <submittedName>
        <fullName evidence="4">NEW3 domain-containing protein</fullName>
    </submittedName>
</protein>